<dbReference type="EMBL" id="VDGH01000002">
    <property type="protein sequence ID" value="TQR15902.1"/>
    <property type="molecule type" value="Genomic_DNA"/>
</dbReference>
<dbReference type="InterPro" id="IPR035911">
    <property type="entry name" value="MurE/MurF_N"/>
</dbReference>
<proteinExistence type="inferred from homology"/>
<dbReference type="SUPFAM" id="SSF63418">
    <property type="entry name" value="MurE/MurF N-terminal domain"/>
    <property type="match status" value="1"/>
</dbReference>
<evidence type="ECO:0000313" key="15">
    <source>
        <dbReference type="Proteomes" id="UP000317316"/>
    </source>
</evidence>
<evidence type="ECO:0000256" key="3">
    <source>
        <dbReference type="ARBA" id="ARBA00022490"/>
    </source>
</evidence>
<comment type="function">
    <text evidence="10">Catalyzes the addition of meso-diaminopimelic acid to the nucleotide precursor UDP-N-acetylmuramoyl-L-alanyl-D-glutamate (UMAG) in the biosynthesis of bacterial cell-wall peptidoglycan.</text>
</comment>
<feature type="domain" description="Mur ligase central" evidence="13">
    <location>
        <begin position="155"/>
        <end position="354"/>
    </location>
</feature>
<dbReference type="Gene3D" id="3.40.1390.10">
    <property type="entry name" value="MurE/MurF, N-terminal domain"/>
    <property type="match status" value="1"/>
</dbReference>
<organism evidence="14 15">
    <name type="scientific">Psychrobacillus lasiicapitis</name>
    <dbReference type="NCBI Taxonomy" id="1636719"/>
    <lineage>
        <taxon>Bacteria</taxon>
        <taxon>Bacillati</taxon>
        <taxon>Bacillota</taxon>
        <taxon>Bacilli</taxon>
        <taxon>Bacillales</taxon>
        <taxon>Bacillaceae</taxon>
        <taxon>Psychrobacillus</taxon>
    </lineage>
</organism>
<feature type="binding site" evidence="10">
    <location>
        <position position="229"/>
    </location>
    <ligand>
        <name>UDP-N-acetyl-alpha-D-muramoyl-L-alanyl-D-glutamate</name>
        <dbReference type="ChEBI" id="CHEBI:83900"/>
    </ligand>
</feature>
<dbReference type="GO" id="GO:0000287">
    <property type="term" value="F:magnesium ion binding"/>
    <property type="evidence" value="ECO:0007669"/>
    <property type="project" value="UniProtKB-UniRule"/>
</dbReference>
<keyword evidence="15" id="KW-1185">Reference proteome</keyword>
<dbReference type="InterPro" id="IPR005761">
    <property type="entry name" value="UDP-N-AcMur-Glu-dNH2Pim_ligase"/>
</dbReference>
<feature type="domain" description="Mur ligase C-terminal" evidence="12">
    <location>
        <begin position="373"/>
        <end position="498"/>
    </location>
</feature>
<evidence type="ECO:0000256" key="10">
    <source>
        <dbReference type="HAMAP-Rule" id="MF_00208"/>
    </source>
</evidence>
<evidence type="ECO:0000259" key="12">
    <source>
        <dbReference type="Pfam" id="PF02875"/>
    </source>
</evidence>
<comment type="caution">
    <text evidence="10">Lacks conserved residue(s) required for the propagation of feature annotation.</text>
</comment>
<feature type="binding site" evidence="10">
    <location>
        <position position="237"/>
    </location>
    <ligand>
        <name>UDP-N-acetyl-alpha-D-muramoyl-L-alanyl-D-glutamate</name>
        <dbReference type="ChEBI" id="CHEBI:83900"/>
    </ligand>
</feature>
<dbReference type="Pfam" id="PF08245">
    <property type="entry name" value="Mur_ligase_M"/>
    <property type="match status" value="1"/>
</dbReference>
<dbReference type="InterPro" id="IPR036565">
    <property type="entry name" value="Mur-like_cat_sf"/>
</dbReference>
<dbReference type="GO" id="GO:0008360">
    <property type="term" value="P:regulation of cell shape"/>
    <property type="evidence" value="ECO:0007669"/>
    <property type="project" value="UniProtKB-KW"/>
</dbReference>
<feature type="binding site" evidence="10">
    <location>
        <position position="422"/>
    </location>
    <ligand>
        <name>meso-2,6-diaminopimelate</name>
        <dbReference type="ChEBI" id="CHEBI:57791"/>
    </ligand>
</feature>
<dbReference type="Gene3D" id="3.40.1190.10">
    <property type="entry name" value="Mur-like, catalytic domain"/>
    <property type="match status" value="1"/>
</dbReference>
<dbReference type="InterPro" id="IPR013221">
    <property type="entry name" value="Mur_ligase_cen"/>
</dbReference>
<dbReference type="InterPro" id="IPR018109">
    <property type="entry name" value="Folylpolyglutamate_synth_CS"/>
</dbReference>
<evidence type="ECO:0000256" key="8">
    <source>
        <dbReference type="ARBA" id="ARBA00022984"/>
    </source>
</evidence>
<evidence type="ECO:0000256" key="11">
    <source>
        <dbReference type="RuleBase" id="RU004135"/>
    </source>
</evidence>
<keyword evidence="7 10" id="KW-0133">Cell shape</keyword>
<feature type="binding site" evidence="10">
    <location>
        <position position="81"/>
    </location>
    <ligand>
        <name>UDP-N-acetyl-alpha-D-muramoyl-L-alanyl-D-glutamate</name>
        <dbReference type="ChEBI" id="CHEBI:83900"/>
    </ligand>
</feature>
<evidence type="ECO:0000313" key="14">
    <source>
        <dbReference type="EMBL" id="TQR15902.1"/>
    </source>
</evidence>
<protein>
    <recommendedName>
        <fullName evidence="10">UDP-N-acetylmuramoyl-L-alanyl-D-glutamate--2,6-diaminopimelate ligase</fullName>
        <ecNumber evidence="10">6.3.2.13</ecNumber>
    </recommendedName>
    <alternativeName>
        <fullName evidence="10">Meso-A2pm-adding enzyme</fullName>
    </alternativeName>
    <alternativeName>
        <fullName evidence="10">Meso-diaminopimelate-adding enzyme</fullName>
    </alternativeName>
    <alternativeName>
        <fullName evidence="10">UDP-MurNAc-L-Ala-D-Glu:meso-diaminopimelate ligase</fullName>
    </alternativeName>
    <alternativeName>
        <fullName evidence="10">UDP-MurNAc-tripeptide synthetase</fullName>
    </alternativeName>
    <alternativeName>
        <fullName evidence="10">UDP-N-acetylmuramyl-tripeptide synthetase</fullName>
    </alternativeName>
</protein>
<dbReference type="PANTHER" id="PTHR23135">
    <property type="entry name" value="MUR LIGASE FAMILY MEMBER"/>
    <property type="match status" value="1"/>
</dbReference>
<comment type="pathway">
    <text evidence="1 10 11">Cell wall biogenesis; peptidoglycan biosynthesis.</text>
</comment>
<feature type="binding site" evidence="10">
    <location>
        <begin position="202"/>
        <end position="203"/>
    </location>
    <ligand>
        <name>UDP-N-acetyl-alpha-D-muramoyl-L-alanyl-D-glutamate</name>
        <dbReference type="ChEBI" id="CHEBI:83900"/>
    </ligand>
</feature>
<dbReference type="GO" id="GO:0051301">
    <property type="term" value="P:cell division"/>
    <property type="evidence" value="ECO:0007669"/>
    <property type="project" value="UniProtKB-KW"/>
</dbReference>
<keyword evidence="5 10" id="KW-0547">Nucleotide-binding</keyword>
<dbReference type="GO" id="GO:0071555">
    <property type="term" value="P:cell wall organization"/>
    <property type="evidence" value="ECO:0007669"/>
    <property type="project" value="UniProtKB-KW"/>
</dbReference>
<evidence type="ECO:0000256" key="1">
    <source>
        <dbReference type="ARBA" id="ARBA00004752"/>
    </source>
</evidence>
<dbReference type="Pfam" id="PF02875">
    <property type="entry name" value="Mur_ligase_C"/>
    <property type="match status" value="1"/>
</dbReference>
<dbReference type="GO" id="GO:0005524">
    <property type="term" value="F:ATP binding"/>
    <property type="evidence" value="ECO:0007669"/>
    <property type="project" value="UniProtKB-UniRule"/>
</dbReference>
<keyword evidence="10 11" id="KW-0132">Cell division</keyword>
<keyword evidence="6 10" id="KW-0067">ATP-binding</keyword>
<dbReference type="UniPathway" id="UPA00219"/>
<sequence length="536" mass="60505">MILHCNSTEFLHNHIFNHSSRDISNTPFIRYKEFTLLYANSQEWCRECVTIFPLKELLSCLEYKVTGDLKDFMINRFIDHSKQIEEGDIFVSETGNRVFIEEAIQNGAKAILTEYFIHDCSVPQVILPTDMHLFKERISLMTHKLYGRNIKTIGITGTNGKTTVASFIGQLLMQQQKSVCIIGTLGVFVNGQKLNRPFRSNTTLPFYDFLQVVKYCFEHKVEYIVLEASSQGLLDNRLGIYPIDVGVFLNIGKDHLEFHGGMVPYKKSKELLATLSKQIVINDDDEWCRSIAEKTELPVIRFGERYTNDVIYQKADYSSEIVHYKYIVRDKEVQLKMKNSGYYNGMNIAAALASLSGLNIPLEDIKVLTLPKGRLEQIPNENGLEVLIDYAHTPDALEACLSTISSYAKKDIYVVFGCGGNRDKQKRKGMGEVATKYATKIIITSDNPRDERPEDIIAEIVSGVSLSKVMIEPDREKAIILALSTAQKGDVILIAGKGHEQEQITNGLVVPFSDHHVVRNYLDESGGLITKNDPVA</sequence>
<dbReference type="SUPFAM" id="SSF53623">
    <property type="entry name" value="MurD-like peptide ligases, catalytic domain"/>
    <property type="match status" value="1"/>
</dbReference>
<dbReference type="OrthoDB" id="9800958at2"/>
<feature type="modified residue" description="N6-carboxylysine" evidence="10">
    <location>
        <position position="269"/>
    </location>
</feature>
<dbReference type="PANTHER" id="PTHR23135:SF4">
    <property type="entry name" value="UDP-N-ACETYLMURAMOYL-L-ALANYL-D-GLUTAMATE--2,6-DIAMINOPIMELATE LIGASE MURE HOMOLOG, CHLOROPLASTIC"/>
    <property type="match status" value="1"/>
</dbReference>
<evidence type="ECO:0000259" key="13">
    <source>
        <dbReference type="Pfam" id="PF08245"/>
    </source>
</evidence>
<gene>
    <name evidence="10" type="primary">murE</name>
    <name evidence="14" type="ORF">FG382_04095</name>
</gene>
<evidence type="ECO:0000256" key="4">
    <source>
        <dbReference type="ARBA" id="ARBA00022598"/>
    </source>
</evidence>
<dbReference type="Proteomes" id="UP000317316">
    <property type="component" value="Unassembled WGS sequence"/>
</dbReference>
<dbReference type="GO" id="GO:0005737">
    <property type="term" value="C:cytoplasm"/>
    <property type="evidence" value="ECO:0007669"/>
    <property type="project" value="UniProtKB-SubCell"/>
</dbReference>
<accession>A0A544TEL7</accession>
<dbReference type="PROSITE" id="PS01011">
    <property type="entry name" value="FOLYLPOLYGLU_SYNT_1"/>
    <property type="match status" value="1"/>
</dbReference>
<reference evidence="14 15" key="1">
    <citation type="submission" date="2019-05" db="EMBL/GenBank/DDBJ databases">
        <title>Psychrobacillus vulpis sp. nov., a new species isolated from feces of a red fox that inhabits in The Tablas de Daimiel Natural Park, Albacete, Spain.</title>
        <authorList>
            <person name="Rodriguez M."/>
            <person name="Reina J.C."/>
            <person name="Bejar V."/>
            <person name="Llamas I."/>
        </authorList>
    </citation>
    <scope>NUCLEOTIDE SEQUENCE [LARGE SCALE GENOMIC DNA]</scope>
    <source>
        <strain evidence="14 15">NEAU-3TGS17</strain>
    </source>
</reference>
<comment type="caution">
    <text evidence="14">The sequence shown here is derived from an EMBL/GenBank/DDBJ whole genome shotgun (WGS) entry which is preliminary data.</text>
</comment>
<evidence type="ECO:0000256" key="6">
    <source>
        <dbReference type="ARBA" id="ARBA00022840"/>
    </source>
</evidence>
<evidence type="ECO:0000256" key="7">
    <source>
        <dbReference type="ARBA" id="ARBA00022960"/>
    </source>
</evidence>
<dbReference type="GO" id="GO:0008765">
    <property type="term" value="F:UDP-N-acetylmuramoylalanyl-D-glutamate-2,6-diaminopimelate ligase activity"/>
    <property type="evidence" value="ECO:0007669"/>
    <property type="project" value="UniProtKB-UniRule"/>
</dbReference>
<comment type="PTM">
    <text evidence="10">Carboxylation is probably crucial for Mg(2+) binding and, consequently, for the gamma-phosphate positioning of ATP.</text>
</comment>
<dbReference type="SUPFAM" id="SSF53244">
    <property type="entry name" value="MurD-like peptide ligases, peptide-binding domain"/>
    <property type="match status" value="1"/>
</dbReference>
<keyword evidence="3 10" id="KW-0963">Cytoplasm</keyword>
<evidence type="ECO:0000256" key="5">
    <source>
        <dbReference type="ARBA" id="ARBA00022741"/>
    </source>
</evidence>
<feature type="binding site" evidence="10">
    <location>
        <position position="496"/>
    </location>
    <ligand>
        <name>meso-2,6-diaminopimelate</name>
        <dbReference type="ChEBI" id="CHEBI:57791"/>
    </ligand>
</feature>
<dbReference type="HAMAP" id="MF_00208">
    <property type="entry name" value="MurE"/>
    <property type="match status" value="1"/>
</dbReference>
<dbReference type="InterPro" id="IPR004101">
    <property type="entry name" value="Mur_ligase_C"/>
</dbReference>
<keyword evidence="10" id="KW-0460">Magnesium</keyword>
<dbReference type="NCBIfam" id="NF001126">
    <property type="entry name" value="PRK00139.1-4"/>
    <property type="match status" value="1"/>
</dbReference>
<keyword evidence="4 10" id="KW-0436">Ligase</keyword>
<feature type="binding site" evidence="10">
    <location>
        <begin position="446"/>
        <end position="449"/>
    </location>
    <ligand>
        <name>meso-2,6-diaminopimelate</name>
        <dbReference type="ChEBI" id="CHEBI:57791"/>
    </ligand>
</feature>
<keyword evidence="9 10" id="KW-0961">Cell wall biogenesis/degradation</keyword>
<dbReference type="AlphaFoldDB" id="A0A544TEL7"/>
<evidence type="ECO:0000256" key="2">
    <source>
        <dbReference type="ARBA" id="ARBA00005898"/>
    </source>
</evidence>
<dbReference type="GO" id="GO:0009252">
    <property type="term" value="P:peptidoglycan biosynthetic process"/>
    <property type="evidence" value="ECO:0007669"/>
    <property type="project" value="UniProtKB-UniRule"/>
</dbReference>
<comment type="cofactor">
    <cofactor evidence="10">
        <name>Mg(2+)</name>
        <dbReference type="ChEBI" id="CHEBI:18420"/>
    </cofactor>
</comment>
<feature type="binding site" evidence="10">
    <location>
        <position position="500"/>
    </location>
    <ligand>
        <name>meso-2,6-diaminopimelate</name>
        <dbReference type="ChEBI" id="CHEBI:57791"/>
    </ligand>
</feature>
<comment type="similarity">
    <text evidence="2 10">Belongs to the MurCDEF family. MurE subfamily.</text>
</comment>
<dbReference type="EC" id="6.3.2.13" evidence="10"/>
<keyword evidence="8 10" id="KW-0573">Peptidoglycan synthesis</keyword>
<comment type="catalytic activity">
    <reaction evidence="10">
        <text>UDP-N-acetyl-alpha-D-muramoyl-L-alanyl-D-glutamate + meso-2,6-diaminopimelate + ATP = UDP-N-acetyl-alpha-D-muramoyl-L-alanyl-gamma-D-glutamyl-meso-2,6-diaminopimelate + ADP + phosphate + H(+)</text>
        <dbReference type="Rhea" id="RHEA:23676"/>
        <dbReference type="ChEBI" id="CHEBI:15378"/>
        <dbReference type="ChEBI" id="CHEBI:30616"/>
        <dbReference type="ChEBI" id="CHEBI:43474"/>
        <dbReference type="ChEBI" id="CHEBI:57791"/>
        <dbReference type="ChEBI" id="CHEBI:83900"/>
        <dbReference type="ChEBI" id="CHEBI:83905"/>
        <dbReference type="ChEBI" id="CHEBI:456216"/>
        <dbReference type="EC" id="6.3.2.13"/>
    </reaction>
</comment>
<dbReference type="Gene3D" id="3.90.190.20">
    <property type="entry name" value="Mur ligase, C-terminal domain"/>
    <property type="match status" value="1"/>
</dbReference>
<keyword evidence="10 11" id="KW-0131">Cell cycle</keyword>
<dbReference type="NCBIfam" id="TIGR01085">
    <property type="entry name" value="murE"/>
    <property type="match status" value="1"/>
</dbReference>
<name>A0A544TEL7_9BACI</name>
<comment type="subcellular location">
    <subcellularLocation>
        <location evidence="10 11">Cytoplasm</location>
    </subcellularLocation>
</comment>
<dbReference type="InterPro" id="IPR036615">
    <property type="entry name" value="Mur_ligase_C_dom_sf"/>
</dbReference>
<dbReference type="GO" id="GO:0004326">
    <property type="term" value="F:tetrahydrofolylpolyglutamate synthase activity"/>
    <property type="evidence" value="ECO:0007669"/>
    <property type="project" value="InterPro"/>
</dbReference>
<feature type="short sequence motif" description="Meso-diaminopimelate recognition motif" evidence="10">
    <location>
        <begin position="446"/>
        <end position="449"/>
    </location>
</feature>
<feature type="binding site" evidence="10">
    <location>
        <begin position="157"/>
        <end position="163"/>
    </location>
    <ligand>
        <name>ATP</name>
        <dbReference type="ChEBI" id="CHEBI:30616"/>
    </ligand>
</feature>
<evidence type="ECO:0000256" key="9">
    <source>
        <dbReference type="ARBA" id="ARBA00023316"/>
    </source>
</evidence>